<organism evidence="4 5">
    <name type="scientific">Moniliophthora roreri</name>
    <name type="common">Frosty pod rot fungus</name>
    <name type="synonym">Monilia roreri</name>
    <dbReference type="NCBI Taxonomy" id="221103"/>
    <lineage>
        <taxon>Eukaryota</taxon>
        <taxon>Fungi</taxon>
        <taxon>Dikarya</taxon>
        <taxon>Basidiomycota</taxon>
        <taxon>Agaricomycotina</taxon>
        <taxon>Agaricomycetes</taxon>
        <taxon>Agaricomycetidae</taxon>
        <taxon>Agaricales</taxon>
        <taxon>Marasmiineae</taxon>
        <taxon>Marasmiaceae</taxon>
        <taxon>Moniliophthora</taxon>
    </lineage>
</organism>
<feature type="transmembrane region" description="Helical" evidence="2">
    <location>
        <begin position="240"/>
        <end position="261"/>
    </location>
</feature>
<keyword evidence="2" id="KW-0812">Transmembrane</keyword>
<feature type="transmembrane region" description="Helical" evidence="2">
    <location>
        <begin position="133"/>
        <end position="159"/>
    </location>
</feature>
<feature type="domain" description="DUF6534" evidence="3">
    <location>
        <begin position="181"/>
        <end position="258"/>
    </location>
</feature>
<dbReference type="AlphaFoldDB" id="A0A0W0FR98"/>
<dbReference type="Proteomes" id="UP000054988">
    <property type="component" value="Unassembled WGS sequence"/>
</dbReference>
<evidence type="ECO:0000313" key="4">
    <source>
        <dbReference type="EMBL" id="KTB38908.1"/>
    </source>
</evidence>
<name>A0A0W0FR98_MONRR</name>
<reference evidence="4 5" key="1">
    <citation type="submission" date="2015-12" db="EMBL/GenBank/DDBJ databases">
        <title>Draft genome sequence of Moniliophthora roreri, the causal agent of frosty pod rot of cacao.</title>
        <authorList>
            <person name="Aime M.C."/>
            <person name="Diaz-Valderrama J.R."/>
            <person name="Kijpornyongpan T."/>
            <person name="Phillips-Mora W."/>
        </authorList>
    </citation>
    <scope>NUCLEOTIDE SEQUENCE [LARGE SCALE GENOMIC DNA]</scope>
    <source>
        <strain evidence="4 5">MCA 2952</strain>
    </source>
</reference>
<dbReference type="Pfam" id="PF20152">
    <property type="entry name" value="DUF6534"/>
    <property type="match status" value="1"/>
</dbReference>
<protein>
    <recommendedName>
        <fullName evidence="3">DUF6534 domain-containing protein</fullName>
    </recommendedName>
</protein>
<keyword evidence="2" id="KW-1133">Transmembrane helix</keyword>
<dbReference type="EMBL" id="LATX01001719">
    <property type="protein sequence ID" value="KTB38908.1"/>
    <property type="molecule type" value="Genomic_DNA"/>
</dbReference>
<evidence type="ECO:0000256" key="1">
    <source>
        <dbReference type="SAM" id="MobiDB-lite"/>
    </source>
</evidence>
<feature type="transmembrane region" description="Helical" evidence="2">
    <location>
        <begin position="12"/>
        <end position="35"/>
    </location>
</feature>
<accession>A0A0W0FR98</accession>
<evidence type="ECO:0000256" key="2">
    <source>
        <dbReference type="SAM" id="Phobius"/>
    </source>
</evidence>
<feature type="transmembrane region" description="Helical" evidence="2">
    <location>
        <begin position="213"/>
        <end position="234"/>
    </location>
</feature>
<comment type="caution">
    <text evidence="4">The sequence shown here is derived from an EMBL/GenBank/DDBJ whole genome shotgun (WGS) entry which is preliminary data.</text>
</comment>
<feature type="transmembrane region" description="Helical" evidence="2">
    <location>
        <begin position="47"/>
        <end position="71"/>
    </location>
</feature>
<evidence type="ECO:0000313" key="5">
    <source>
        <dbReference type="Proteomes" id="UP000054988"/>
    </source>
</evidence>
<feature type="region of interest" description="Disordered" evidence="1">
    <location>
        <begin position="321"/>
        <end position="349"/>
    </location>
</feature>
<dbReference type="InterPro" id="IPR045339">
    <property type="entry name" value="DUF6534"/>
</dbReference>
<keyword evidence="2" id="KW-0472">Membrane</keyword>
<sequence>MEAALNEARTAFLFSSWLNLTLYTLEICLGVYYFNISKYPWNSFNRLTLTASLLVDTACTAVVCYNVYFYLVDFRSKSPFSSFRAASQPDVNEDVNQFIQPWTLPATILLTYTSSLIEQCFYVHRYWKISRNIFMTLIIVVFIVTHVVFGFISGIWTAIRPQIGFSFAVTATTVAAVLCSATDLVIAVCMAWKLKSIRTTYAQTQSLIRRMTIQAVTNGIITSTATIIMLVLLFTTINGFYVLFASLGRLYTLTVLINFIVLRGSKEETSRVISRTRSTRTRTATAGDPVAMTPIVFHSFTVPDLDSEQVSSENVELDEYTSSSGAASMERFKSQTTRTGTGTGNEFII</sequence>
<proteinExistence type="predicted"/>
<gene>
    <name evidence="4" type="ORF">WG66_8515</name>
</gene>
<feature type="transmembrane region" description="Helical" evidence="2">
    <location>
        <begin position="165"/>
        <end position="192"/>
    </location>
</feature>
<evidence type="ECO:0000259" key="3">
    <source>
        <dbReference type="Pfam" id="PF20152"/>
    </source>
</evidence>